<protein>
    <recommendedName>
        <fullName evidence="3">Glycoside hydrolase family 39 protein</fullName>
    </recommendedName>
</protein>
<dbReference type="InterPro" id="IPR017853">
    <property type="entry name" value="GH"/>
</dbReference>
<dbReference type="Gene3D" id="3.20.20.80">
    <property type="entry name" value="Glycosidases"/>
    <property type="match status" value="1"/>
</dbReference>
<proteinExistence type="predicted"/>
<sequence length="557" mass="62230">MSRPGFDPRGAESQLEKRALLSPDLEGKSIREQRGPRWAPFQNANFKMTLKKLIVVVILASGVWSLAPRKNSIIRDSSIPIINVDWQNLIIESKTTTTLQVVVNPMLLRNSSIHNNALHSLASVAADYVRFVPWYPYPKLSVPEINAPIIDSNSCTTFWDFTYTDPLVEDFFSSTPNVAHIINFSTTPGWMWVLPAGTNYTYPEDINETDFSYNQGTQLRDPTMKEISDYYARLVSWYVDGGFTDECGVYRHSGHHYNIEYWEVLNEIEAEHSISPEFYNQLYDAIVTAIHEVSPNTKFVGLALGDNANPAYFDYLSEFLDPSKHQSGIPLDFVSYHWYGAPDVGTTEQEAAQCFAQADTFLSDVTQIEVIRKQLSPNVKTTLNEIGTFDPQGTITIVPGYTVPPEYYVWSAAVYAYVFSGVTAMGIDVIGESQLVGYPSQFPSVSMVNYTTGNPNARLRVLQLIQQNFGPGDMLVQTDSSSKGIVHAQAFITPEGVQKVLLVNKLPQPAFVQIPGFESGTAQIIDLSTGDNMWRTESFSGSTVNLPEWATIVLTRQ</sequence>
<evidence type="ECO:0008006" key="3">
    <source>
        <dbReference type="Google" id="ProtNLM"/>
    </source>
</evidence>
<dbReference type="HOGENOM" id="CLU_043030_0_0_1"/>
<name>A0A0C3D6K8_OIDMZ</name>
<dbReference type="InParanoid" id="A0A0C3D6K8"/>
<keyword evidence="2" id="KW-1185">Reference proteome</keyword>
<dbReference type="AlphaFoldDB" id="A0A0C3D6K8"/>
<evidence type="ECO:0000313" key="1">
    <source>
        <dbReference type="EMBL" id="KIM97542.1"/>
    </source>
</evidence>
<dbReference type="Proteomes" id="UP000054321">
    <property type="component" value="Unassembled WGS sequence"/>
</dbReference>
<gene>
    <name evidence="1" type="ORF">OIDMADRAFT_182834</name>
</gene>
<reference evidence="1 2" key="1">
    <citation type="submission" date="2014-04" db="EMBL/GenBank/DDBJ databases">
        <authorList>
            <consortium name="DOE Joint Genome Institute"/>
            <person name="Kuo A."/>
            <person name="Martino E."/>
            <person name="Perotto S."/>
            <person name="Kohler A."/>
            <person name="Nagy L.G."/>
            <person name="Floudas D."/>
            <person name="Copeland A."/>
            <person name="Barry K.W."/>
            <person name="Cichocki N."/>
            <person name="Veneault-Fourrey C."/>
            <person name="LaButti K."/>
            <person name="Lindquist E.A."/>
            <person name="Lipzen A."/>
            <person name="Lundell T."/>
            <person name="Morin E."/>
            <person name="Murat C."/>
            <person name="Sun H."/>
            <person name="Tunlid A."/>
            <person name="Henrissat B."/>
            <person name="Grigoriev I.V."/>
            <person name="Hibbett D.S."/>
            <person name="Martin F."/>
            <person name="Nordberg H.P."/>
            <person name="Cantor M.N."/>
            <person name="Hua S.X."/>
        </authorList>
    </citation>
    <scope>NUCLEOTIDE SEQUENCE [LARGE SCALE GENOMIC DNA]</scope>
    <source>
        <strain evidence="1 2">Zn</strain>
    </source>
</reference>
<dbReference type="SUPFAM" id="SSF51445">
    <property type="entry name" value="(Trans)glycosidases"/>
    <property type="match status" value="1"/>
</dbReference>
<accession>A0A0C3D6K8</accession>
<dbReference type="OrthoDB" id="1100386at2759"/>
<organism evidence="1 2">
    <name type="scientific">Oidiodendron maius (strain Zn)</name>
    <dbReference type="NCBI Taxonomy" id="913774"/>
    <lineage>
        <taxon>Eukaryota</taxon>
        <taxon>Fungi</taxon>
        <taxon>Dikarya</taxon>
        <taxon>Ascomycota</taxon>
        <taxon>Pezizomycotina</taxon>
        <taxon>Leotiomycetes</taxon>
        <taxon>Leotiomycetes incertae sedis</taxon>
        <taxon>Myxotrichaceae</taxon>
        <taxon>Oidiodendron</taxon>
    </lineage>
</organism>
<evidence type="ECO:0000313" key="2">
    <source>
        <dbReference type="Proteomes" id="UP000054321"/>
    </source>
</evidence>
<dbReference type="EMBL" id="KN832882">
    <property type="protein sequence ID" value="KIM97542.1"/>
    <property type="molecule type" value="Genomic_DNA"/>
</dbReference>
<reference evidence="2" key="2">
    <citation type="submission" date="2015-01" db="EMBL/GenBank/DDBJ databases">
        <title>Evolutionary Origins and Diversification of the Mycorrhizal Mutualists.</title>
        <authorList>
            <consortium name="DOE Joint Genome Institute"/>
            <consortium name="Mycorrhizal Genomics Consortium"/>
            <person name="Kohler A."/>
            <person name="Kuo A."/>
            <person name="Nagy L.G."/>
            <person name="Floudas D."/>
            <person name="Copeland A."/>
            <person name="Barry K.W."/>
            <person name="Cichocki N."/>
            <person name="Veneault-Fourrey C."/>
            <person name="LaButti K."/>
            <person name="Lindquist E.A."/>
            <person name="Lipzen A."/>
            <person name="Lundell T."/>
            <person name="Morin E."/>
            <person name="Murat C."/>
            <person name="Riley R."/>
            <person name="Ohm R."/>
            <person name="Sun H."/>
            <person name="Tunlid A."/>
            <person name="Henrissat B."/>
            <person name="Grigoriev I.V."/>
            <person name="Hibbett D.S."/>
            <person name="Martin F."/>
        </authorList>
    </citation>
    <scope>NUCLEOTIDE SEQUENCE [LARGE SCALE GENOMIC DNA]</scope>
    <source>
        <strain evidence="2">Zn</strain>
    </source>
</reference>